<protein>
    <submittedName>
        <fullName evidence="1">Uncharacterized protein</fullName>
    </submittedName>
</protein>
<dbReference type="EMBL" id="CP001110">
    <property type="protein sequence ID" value="ACF44434.1"/>
    <property type="molecule type" value="Genomic_DNA"/>
</dbReference>
<evidence type="ECO:0000313" key="2">
    <source>
        <dbReference type="Proteomes" id="UP000002724"/>
    </source>
</evidence>
<dbReference type="AlphaFoldDB" id="B4SDR6"/>
<sequence>MLNWRKKTMPNTESTQLKVLNYADALKGIANKIKTTNIDEFRYSDNYFHSNFIIYGSSKVFGKNASNERELTAVMKDFIFIENLIAGLKRRISDIPDINHSRHITNISRIEKSMMSFLQYGSWDDYRNAISVPALNELDYSSEQLDRSYGTPYFNSIKWGNVNSAIKDVNNINGGYNINNEQEYIKQIGIVIEDTNNKKDIFGEHAIYNSCYKINSISLYMRNNFQGKETEIIKKLYEIITVFNELMTFVSNTAMLGSGVGRLFLP</sequence>
<dbReference type="KEGG" id="pph:Ppha_2238"/>
<proteinExistence type="predicted"/>
<accession>B4SDR6</accession>
<dbReference type="HOGENOM" id="CLU_1045265_0_0_10"/>
<evidence type="ECO:0000313" key="1">
    <source>
        <dbReference type="EMBL" id="ACF44434.1"/>
    </source>
</evidence>
<keyword evidence="2" id="KW-1185">Reference proteome</keyword>
<gene>
    <name evidence="1" type="ordered locus">Ppha_2238</name>
</gene>
<organism evidence="1 2">
    <name type="scientific">Pelodictyon phaeoclathratiforme (strain DSM 5477 / BU-1)</name>
    <dbReference type="NCBI Taxonomy" id="324925"/>
    <lineage>
        <taxon>Bacteria</taxon>
        <taxon>Pseudomonadati</taxon>
        <taxon>Chlorobiota</taxon>
        <taxon>Chlorobiia</taxon>
        <taxon>Chlorobiales</taxon>
        <taxon>Chlorobiaceae</taxon>
        <taxon>Chlorobium/Pelodictyon group</taxon>
        <taxon>Pelodictyon</taxon>
    </lineage>
</organism>
<dbReference type="Proteomes" id="UP000002724">
    <property type="component" value="Chromosome"/>
</dbReference>
<name>B4SDR6_PELPB</name>
<reference evidence="1 2" key="1">
    <citation type="submission" date="2008-06" db="EMBL/GenBank/DDBJ databases">
        <title>Complete sequence of Pelodictyon phaeoclathratiforme BU-1.</title>
        <authorList>
            <consortium name="US DOE Joint Genome Institute"/>
            <person name="Lucas S."/>
            <person name="Copeland A."/>
            <person name="Lapidus A."/>
            <person name="Glavina del Rio T."/>
            <person name="Dalin E."/>
            <person name="Tice H."/>
            <person name="Bruce D."/>
            <person name="Goodwin L."/>
            <person name="Pitluck S."/>
            <person name="Schmutz J."/>
            <person name="Larimer F."/>
            <person name="Land M."/>
            <person name="Hauser L."/>
            <person name="Kyrpides N."/>
            <person name="Mikhailova N."/>
            <person name="Liu Z."/>
            <person name="Li T."/>
            <person name="Zhao F."/>
            <person name="Overmann J."/>
            <person name="Bryant D.A."/>
            <person name="Richardson P."/>
        </authorList>
    </citation>
    <scope>NUCLEOTIDE SEQUENCE [LARGE SCALE GENOMIC DNA]</scope>
    <source>
        <strain evidence="2">DSM 5477 / BU-1</strain>
    </source>
</reference>